<feature type="domain" description="AAA+ ATPase" evidence="8">
    <location>
        <begin position="35"/>
        <end position="217"/>
    </location>
</feature>
<accession>A0A1L7CN24</accession>
<evidence type="ECO:0000259" key="8">
    <source>
        <dbReference type="SMART" id="SM00382"/>
    </source>
</evidence>
<dbReference type="STRING" id="28028.CFLV_08575"/>
<evidence type="ECO:0000256" key="5">
    <source>
        <dbReference type="ARBA" id="ARBA00023004"/>
    </source>
</evidence>
<keyword evidence="4" id="KW-0410">Iron transport</keyword>
<gene>
    <name evidence="10" type="ORF">CFL01nite_17070</name>
    <name evidence="9" type="ORF">CFLV_08575</name>
</gene>
<dbReference type="Gene3D" id="3.40.50.300">
    <property type="entry name" value="P-loop containing nucleotide triphosphate hydrolases"/>
    <property type="match status" value="2"/>
</dbReference>
<dbReference type="Proteomes" id="UP000315353">
    <property type="component" value="Unassembled WGS sequence"/>
</dbReference>
<keyword evidence="11" id="KW-1185">Reference proteome</keyword>
<keyword evidence="2" id="KW-0813">Transport</keyword>
<keyword evidence="7" id="KW-0472">Membrane</keyword>
<evidence type="ECO:0000256" key="2">
    <source>
        <dbReference type="ARBA" id="ARBA00022448"/>
    </source>
</evidence>
<dbReference type="Pfam" id="PF13304">
    <property type="entry name" value="AAA_21"/>
    <property type="match status" value="1"/>
</dbReference>
<dbReference type="SMART" id="SM00382">
    <property type="entry name" value="AAA"/>
    <property type="match status" value="1"/>
</dbReference>
<dbReference type="InterPro" id="IPR003593">
    <property type="entry name" value="AAA+_ATPase"/>
</dbReference>
<dbReference type="GO" id="GO:0005886">
    <property type="term" value="C:plasma membrane"/>
    <property type="evidence" value="ECO:0007669"/>
    <property type="project" value="UniProtKB-SubCell"/>
</dbReference>
<dbReference type="GO" id="GO:0016887">
    <property type="term" value="F:ATP hydrolysis activity"/>
    <property type="evidence" value="ECO:0007669"/>
    <property type="project" value="InterPro"/>
</dbReference>
<evidence type="ECO:0000256" key="6">
    <source>
        <dbReference type="ARBA" id="ARBA00023065"/>
    </source>
</evidence>
<proteinExistence type="predicted"/>
<evidence type="ECO:0000313" key="10">
    <source>
        <dbReference type="EMBL" id="GEB98212.1"/>
    </source>
</evidence>
<dbReference type="GO" id="GO:0005524">
    <property type="term" value="F:ATP binding"/>
    <property type="evidence" value="ECO:0007669"/>
    <property type="project" value="InterPro"/>
</dbReference>
<evidence type="ECO:0000256" key="7">
    <source>
        <dbReference type="ARBA" id="ARBA00023136"/>
    </source>
</evidence>
<evidence type="ECO:0000256" key="1">
    <source>
        <dbReference type="ARBA" id="ARBA00004202"/>
    </source>
</evidence>
<dbReference type="Proteomes" id="UP000185479">
    <property type="component" value="Chromosome"/>
</dbReference>
<reference evidence="10 12" key="2">
    <citation type="submission" date="2019-06" db="EMBL/GenBank/DDBJ databases">
        <title>Whole genome shotgun sequence of Corynebacterium flavescens NBRC 14136.</title>
        <authorList>
            <person name="Hosoyama A."/>
            <person name="Uohara A."/>
            <person name="Ohji S."/>
            <person name="Ichikawa N."/>
        </authorList>
    </citation>
    <scope>NUCLEOTIDE SEQUENCE [LARGE SCALE GENOMIC DNA]</scope>
    <source>
        <strain evidence="10 12">NBRC 14136</strain>
    </source>
</reference>
<keyword evidence="6" id="KW-0406">Ion transport</keyword>
<dbReference type="EMBL" id="CP009246">
    <property type="protein sequence ID" value="APT87246.1"/>
    <property type="molecule type" value="Genomic_DNA"/>
</dbReference>
<dbReference type="GO" id="GO:0006826">
    <property type="term" value="P:iron ion transport"/>
    <property type="evidence" value="ECO:0007669"/>
    <property type="project" value="UniProtKB-KW"/>
</dbReference>
<dbReference type="KEGG" id="cfc:CFLV_08575"/>
<organism evidence="9 11">
    <name type="scientific">Corynebacterium flavescens</name>
    <dbReference type="NCBI Taxonomy" id="28028"/>
    <lineage>
        <taxon>Bacteria</taxon>
        <taxon>Bacillati</taxon>
        <taxon>Actinomycetota</taxon>
        <taxon>Actinomycetes</taxon>
        <taxon>Mycobacteriales</taxon>
        <taxon>Corynebacteriaceae</taxon>
        <taxon>Corynebacterium</taxon>
    </lineage>
</organism>
<evidence type="ECO:0000256" key="4">
    <source>
        <dbReference type="ARBA" id="ARBA00022496"/>
    </source>
</evidence>
<evidence type="ECO:0000313" key="12">
    <source>
        <dbReference type="Proteomes" id="UP000315353"/>
    </source>
</evidence>
<dbReference type="GeneID" id="82880767"/>
<dbReference type="OrthoDB" id="9784297at2"/>
<reference evidence="9 11" key="1">
    <citation type="submission" date="2014-08" db="EMBL/GenBank/DDBJ databases">
        <title>Complete genome sequence of Corynebacterium flavescens OJ8(T)(=DSM 20296(T)), isolated from cheese.</title>
        <authorList>
            <person name="Ruckert C."/>
            <person name="Albersmeier A."/>
            <person name="Winkler A."/>
            <person name="Kalinowski J."/>
        </authorList>
    </citation>
    <scope>NUCLEOTIDE SEQUENCE [LARGE SCALE GENOMIC DNA]</scope>
    <source>
        <strain evidence="9 11">OJ8</strain>
    </source>
</reference>
<evidence type="ECO:0000256" key="3">
    <source>
        <dbReference type="ARBA" id="ARBA00022475"/>
    </source>
</evidence>
<protein>
    <submittedName>
        <fullName evidence="9 10">ABC transporter</fullName>
    </submittedName>
</protein>
<dbReference type="SUPFAM" id="SSF52540">
    <property type="entry name" value="P-loop containing nucleoside triphosphate hydrolases"/>
    <property type="match status" value="1"/>
</dbReference>
<keyword evidence="3" id="KW-1003">Cell membrane</keyword>
<dbReference type="PANTHER" id="PTHR42771">
    <property type="entry name" value="IRON(3+)-HYDROXAMATE IMPORT ATP-BINDING PROTEIN FHUC"/>
    <property type="match status" value="1"/>
</dbReference>
<keyword evidence="5" id="KW-0408">Iron</keyword>
<dbReference type="PANTHER" id="PTHR42771:SF2">
    <property type="entry name" value="IRON(3+)-HYDROXAMATE IMPORT ATP-BINDING PROTEIN FHUC"/>
    <property type="match status" value="1"/>
</dbReference>
<comment type="subcellular location">
    <subcellularLocation>
        <location evidence="1">Cell membrane</location>
        <topology evidence="1">Peripheral membrane protein</topology>
    </subcellularLocation>
</comment>
<dbReference type="GO" id="GO:0006302">
    <property type="term" value="P:double-strand break repair"/>
    <property type="evidence" value="ECO:0007669"/>
    <property type="project" value="InterPro"/>
</dbReference>
<dbReference type="InterPro" id="IPR051535">
    <property type="entry name" value="Siderophore_ABC-ATPase"/>
</dbReference>
<evidence type="ECO:0000313" key="11">
    <source>
        <dbReference type="Proteomes" id="UP000185479"/>
    </source>
</evidence>
<dbReference type="InterPro" id="IPR003959">
    <property type="entry name" value="ATPase_AAA_core"/>
</dbReference>
<dbReference type="EMBL" id="BJNB01000027">
    <property type="protein sequence ID" value="GEB98212.1"/>
    <property type="molecule type" value="Genomic_DNA"/>
</dbReference>
<dbReference type="RefSeq" id="WP_075730174.1">
    <property type="nucleotide sequence ID" value="NZ_BJNB01000027.1"/>
</dbReference>
<dbReference type="Pfam" id="PF13476">
    <property type="entry name" value="AAA_23"/>
    <property type="match status" value="1"/>
</dbReference>
<dbReference type="AlphaFoldDB" id="A0A1L7CN24"/>
<sequence>MLVENFYLDGTPTEEFLLDLPCVSYLVDLPHFALRQPVTCFVGDNGIGKSTLLEAIALNLEFDARGGRIADPARVNRDSPLARNLRCTVKENLQRGYFLRAETHSELLEAGSTEEERGGRSRLDPNIDLHSRSHGESLFDVIEEHVSGTGIYIFDEPEAGLSVVRQMALIAEIYQAVERGGQFIIATHSPILLGYPGADIVELNSLGFERIDFDSAEAVAATREFLEDPCGSVDYILHG</sequence>
<dbReference type="InterPro" id="IPR027417">
    <property type="entry name" value="P-loop_NTPase"/>
</dbReference>
<evidence type="ECO:0000313" key="9">
    <source>
        <dbReference type="EMBL" id="APT87246.1"/>
    </source>
</evidence>
<name>A0A1L7CN24_CORFL</name>
<dbReference type="InterPro" id="IPR038729">
    <property type="entry name" value="Rad50/SbcC_AAA"/>
</dbReference>